<dbReference type="InterPro" id="IPR016166">
    <property type="entry name" value="FAD-bd_PCMH"/>
</dbReference>
<feature type="domain" description="FAD-binding PCMH-type" evidence="3">
    <location>
        <begin position="1"/>
        <end position="171"/>
    </location>
</feature>
<dbReference type="InterPro" id="IPR036318">
    <property type="entry name" value="FAD-bd_PCMH-like_sf"/>
</dbReference>
<evidence type="ECO:0000313" key="5">
    <source>
        <dbReference type="Proteomes" id="UP000612899"/>
    </source>
</evidence>
<dbReference type="Proteomes" id="UP000612899">
    <property type="component" value="Unassembled WGS sequence"/>
</dbReference>
<dbReference type="PROSITE" id="PS51387">
    <property type="entry name" value="FAD_PCMH"/>
    <property type="match status" value="1"/>
</dbReference>
<sequence>MTVVAPGSTQEAAALLREDARVVQIAGAGTKHDWGTPPSRVDLTVDTKGLIGIVEHVAGDLIVVVRAGTPMAQLQAELARSGQQLALDSPFPQATVGGSVAANTSGPRRLLYGTVRDLLIGITVVRPDGVVARSGGKVVKNVAGYDLGKLFTGSSGTLGLITECAFRLHPLPTASTFLRCQGLSDPARAAALIRSSQLVATAIEVDAPPGGEAEVAVLFEGTPARAEAARALIGGELTDEPPPWWGQYPWQPGGIGLKLTAALSQLDLLLALREKHSVHLRGSLGVGVLYAGLTPAGQAVPGPGSGARPAAIDAGGVGAGGGSVVDVVEQLRAAAHAAGGHAVVLMAPPGSREQIDMWGPVPGLDLMRRVKQQFDPGGRFAPGSFVGGI</sequence>
<gene>
    <name evidence="4" type="primary">glcE</name>
    <name evidence="4" type="ORF">Rhe02_68970</name>
</gene>
<dbReference type="Pfam" id="PF01565">
    <property type="entry name" value="FAD_binding_4"/>
    <property type="match status" value="1"/>
</dbReference>
<comment type="caution">
    <text evidence="4">The sequence shown here is derived from an EMBL/GenBank/DDBJ whole genome shotgun (WGS) entry which is preliminary data.</text>
</comment>
<dbReference type="InterPro" id="IPR006094">
    <property type="entry name" value="Oxid_FAD_bind_N"/>
</dbReference>
<keyword evidence="1" id="KW-0285">Flavoprotein</keyword>
<dbReference type="InterPro" id="IPR016164">
    <property type="entry name" value="FAD-linked_Oxase-like_C"/>
</dbReference>
<organism evidence="4 5">
    <name type="scientific">Rhizocola hellebori</name>
    <dbReference type="NCBI Taxonomy" id="1392758"/>
    <lineage>
        <taxon>Bacteria</taxon>
        <taxon>Bacillati</taxon>
        <taxon>Actinomycetota</taxon>
        <taxon>Actinomycetes</taxon>
        <taxon>Micromonosporales</taxon>
        <taxon>Micromonosporaceae</taxon>
        <taxon>Rhizocola</taxon>
    </lineage>
</organism>
<dbReference type="PANTHER" id="PTHR11748">
    <property type="entry name" value="D-LACTATE DEHYDROGENASE"/>
    <property type="match status" value="1"/>
</dbReference>
<dbReference type="GO" id="GO:0071949">
    <property type="term" value="F:FAD binding"/>
    <property type="evidence" value="ECO:0007669"/>
    <property type="project" value="InterPro"/>
</dbReference>
<dbReference type="SUPFAM" id="SSF55103">
    <property type="entry name" value="FAD-linked oxidases, C-terminal domain"/>
    <property type="match status" value="1"/>
</dbReference>
<accession>A0A8J3VJL8</accession>
<evidence type="ECO:0000256" key="1">
    <source>
        <dbReference type="ARBA" id="ARBA00022630"/>
    </source>
</evidence>
<keyword evidence="2" id="KW-0274">FAD</keyword>
<evidence type="ECO:0000259" key="3">
    <source>
        <dbReference type="PROSITE" id="PS51387"/>
    </source>
</evidence>
<dbReference type="Gene3D" id="3.30.465.10">
    <property type="match status" value="1"/>
</dbReference>
<keyword evidence="5" id="KW-1185">Reference proteome</keyword>
<dbReference type="AlphaFoldDB" id="A0A8J3VJL8"/>
<dbReference type="PANTHER" id="PTHR11748:SF103">
    <property type="entry name" value="GLYCOLATE OXIDASE SUBUNIT GLCE"/>
    <property type="match status" value="1"/>
</dbReference>
<name>A0A8J3VJL8_9ACTN</name>
<dbReference type="SUPFAM" id="SSF56176">
    <property type="entry name" value="FAD-binding/transporter-associated domain-like"/>
    <property type="match status" value="1"/>
</dbReference>
<evidence type="ECO:0000256" key="2">
    <source>
        <dbReference type="ARBA" id="ARBA00022827"/>
    </source>
</evidence>
<dbReference type="GO" id="GO:0003824">
    <property type="term" value="F:catalytic activity"/>
    <property type="evidence" value="ECO:0007669"/>
    <property type="project" value="InterPro"/>
</dbReference>
<protein>
    <submittedName>
        <fullName evidence="4">Glycolate oxidase</fullName>
    </submittedName>
</protein>
<evidence type="ECO:0000313" key="4">
    <source>
        <dbReference type="EMBL" id="GIH08830.1"/>
    </source>
</evidence>
<dbReference type="RefSeq" id="WP_203912579.1">
    <property type="nucleotide sequence ID" value="NZ_BONY01000056.1"/>
</dbReference>
<reference evidence="4" key="1">
    <citation type="submission" date="2021-01" db="EMBL/GenBank/DDBJ databases">
        <title>Whole genome shotgun sequence of Rhizocola hellebori NBRC 109834.</title>
        <authorList>
            <person name="Komaki H."/>
            <person name="Tamura T."/>
        </authorList>
    </citation>
    <scope>NUCLEOTIDE SEQUENCE</scope>
    <source>
        <strain evidence="4">NBRC 109834</strain>
    </source>
</reference>
<dbReference type="InterPro" id="IPR016169">
    <property type="entry name" value="FAD-bd_PCMH_sub2"/>
</dbReference>
<proteinExistence type="predicted"/>
<dbReference type="EMBL" id="BONY01000056">
    <property type="protein sequence ID" value="GIH08830.1"/>
    <property type="molecule type" value="Genomic_DNA"/>
</dbReference>